<comment type="caution">
    <text evidence="1">The sequence shown here is derived from an EMBL/GenBank/DDBJ whole genome shotgun (WGS) entry which is preliminary data.</text>
</comment>
<organism evidence="1 2">
    <name type="scientific">Candidatus Nomurabacteria bacterium RIFCSPHIGHO2_02_FULL_42_24</name>
    <dbReference type="NCBI Taxonomy" id="1801757"/>
    <lineage>
        <taxon>Bacteria</taxon>
        <taxon>Candidatus Nomuraibacteriota</taxon>
    </lineage>
</organism>
<dbReference type="EMBL" id="MFUH01000007">
    <property type="protein sequence ID" value="OGI82263.1"/>
    <property type="molecule type" value="Genomic_DNA"/>
</dbReference>
<name>A0A1F6WK77_9BACT</name>
<evidence type="ECO:0000313" key="2">
    <source>
        <dbReference type="Proteomes" id="UP000179880"/>
    </source>
</evidence>
<accession>A0A1F6WK77</accession>
<dbReference type="AlphaFoldDB" id="A0A1F6WK77"/>
<evidence type="ECO:0000313" key="1">
    <source>
        <dbReference type="EMBL" id="OGI82263.1"/>
    </source>
</evidence>
<reference evidence="1 2" key="1">
    <citation type="journal article" date="2016" name="Nat. Commun.">
        <title>Thousands of microbial genomes shed light on interconnected biogeochemical processes in an aquifer system.</title>
        <authorList>
            <person name="Anantharaman K."/>
            <person name="Brown C.T."/>
            <person name="Hug L.A."/>
            <person name="Sharon I."/>
            <person name="Castelle C.J."/>
            <person name="Probst A.J."/>
            <person name="Thomas B.C."/>
            <person name="Singh A."/>
            <person name="Wilkins M.J."/>
            <person name="Karaoz U."/>
            <person name="Brodie E.L."/>
            <person name="Williams K.H."/>
            <person name="Hubbard S.S."/>
            <person name="Banfield J.F."/>
        </authorList>
    </citation>
    <scope>NUCLEOTIDE SEQUENCE [LARGE SCALE GENOMIC DNA]</scope>
</reference>
<dbReference type="Proteomes" id="UP000179880">
    <property type="component" value="Unassembled WGS sequence"/>
</dbReference>
<gene>
    <name evidence="1" type="ORF">A3B93_01470</name>
</gene>
<sequence length="254" mass="29248">MNKKNIIVIFVLFIVLLGIISLRKINNNELTSKIEDKTIIIENNLGQRFKTLDLNKVFEFVKNRHNNINFEDQLFDLEILAHIVEPRTKNVIIFVQIPEFSGATGNAGGDIIKYNIISNKFDFIDVFLGNWLIIKKTLTIKDETLIVFSQLIESGSCCLSGKESIIDLHNLSRSINITGGVNINIPESIETYLKRYNLEIDPLELSESIEDYKWVDSKTVKFKRIVNTQINSDFPTETWQYNIGTKEYKLIKAE</sequence>
<protein>
    <submittedName>
        <fullName evidence="1">Uncharacterized protein</fullName>
    </submittedName>
</protein>
<proteinExistence type="predicted"/>